<dbReference type="AlphaFoldDB" id="A0A4W3GC30"/>
<dbReference type="InParanoid" id="A0A4W3GC30"/>
<reference evidence="3" key="1">
    <citation type="journal article" date="2006" name="Science">
        <title>Ancient noncoding elements conserved in the human genome.</title>
        <authorList>
            <person name="Venkatesh B."/>
            <person name="Kirkness E.F."/>
            <person name="Loh Y.H."/>
            <person name="Halpern A.L."/>
            <person name="Lee A.P."/>
            <person name="Johnson J."/>
            <person name="Dandona N."/>
            <person name="Viswanathan L.D."/>
            <person name="Tay A."/>
            <person name="Venter J.C."/>
            <person name="Strausberg R.L."/>
            <person name="Brenner S."/>
        </authorList>
    </citation>
    <scope>NUCLEOTIDE SEQUENCE [LARGE SCALE GENOMIC DNA]</scope>
</reference>
<evidence type="ECO:0000313" key="3">
    <source>
        <dbReference type="Proteomes" id="UP000314986"/>
    </source>
</evidence>
<proteinExistence type="predicted"/>
<reference evidence="3" key="2">
    <citation type="journal article" date="2007" name="PLoS Biol.">
        <title>Survey sequencing and comparative analysis of the elephant shark (Callorhinchus milii) genome.</title>
        <authorList>
            <person name="Venkatesh B."/>
            <person name="Kirkness E.F."/>
            <person name="Loh Y.H."/>
            <person name="Halpern A.L."/>
            <person name="Lee A.P."/>
            <person name="Johnson J."/>
            <person name="Dandona N."/>
            <person name="Viswanathan L.D."/>
            <person name="Tay A."/>
            <person name="Venter J.C."/>
            <person name="Strausberg R.L."/>
            <person name="Brenner S."/>
        </authorList>
    </citation>
    <scope>NUCLEOTIDE SEQUENCE [LARGE SCALE GENOMIC DNA]</scope>
</reference>
<reference evidence="3" key="3">
    <citation type="journal article" date="2014" name="Nature">
        <title>Elephant shark genome provides unique insights into gnathostome evolution.</title>
        <authorList>
            <consortium name="International Elephant Shark Genome Sequencing Consortium"/>
            <person name="Venkatesh B."/>
            <person name="Lee A.P."/>
            <person name="Ravi V."/>
            <person name="Maurya A.K."/>
            <person name="Lian M.M."/>
            <person name="Swann J.B."/>
            <person name="Ohta Y."/>
            <person name="Flajnik M.F."/>
            <person name="Sutoh Y."/>
            <person name="Kasahara M."/>
            <person name="Hoon S."/>
            <person name="Gangu V."/>
            <person name="Roy S.W."/>
            <person name="Irimia M."/>
            <person name="Korzh V."/>
            <person name="Kondrychyn I."/>
            <person name="Lim Z.W."/>
            <person name="Tay B.H."/>
            <person name="Tohari S."/>
            <person name="Kong K.W."/>
            <person name="Ho S."/>
            <person name="Lorente-Galdos B."/>
            <person name="Quilez J."/>
            <person name="Marques-Bonet T."/>
            <person name="Raney B.J."/>
            <person name="Ingham P.W."/>
            <person name="Tay A."/>
            <person name="Hillier L.W."/>
            <person name="Minx P."/>
            <person name="Boehm T."/>
            <person name="Wilson R.K."/>
            <person name="Brenner S."/>
            <person name="Warren W.C."/>
        </authorList>
    </citation>
    <scope>NUCLEOTIDE SEQUENCE [LARGE SCALE GENOMIC DNA]</scope>
</reference>
<accession>A0A4W3GC30</accession>
<dbReference type="Proteomes" id="UP000314986">
    <property type="component" value="Unassembled WGS sequence"/>
</dbReference>
<feature type="region of interest" description="Disordered" evidence="1">
    <location>
        <begin position="1"/>
        <end position="63"/>
    </location>
</feature>
<organism evidence="2 3">
    <name type="scientific">Callorhinchus milii</name>
    <name type="common">Ghost shark</name>
    <dbReference type="NCBI Taxonomy" id="7868"/>
    <lineage>
        <taxon>Eukaryota</taxon>
        <taxon>Metazoa</taxon>
        <taxon>Chordata</taxon>
        <taxon>Craniata</taxon>
        <taxon>Vertebrata</taxon>
        <taxon>Chondrichthyes</taxon>
        <taxon>Holocephali</taxon>
        <taxon>Chimaeriformes</taxon>
        <taxon>Callorhinchidae</taxon>
        <taxon>Callorhinchus</taxon>
    </lineage>
</organism>
<keyword evidence="3" id="KW-1185">Reference proteome</keyword>
<reference evidence="2" key="5">
    <citation type="submission" date="2025-09" db="UniProtKB">
        <authorList>
            <consortium name="Ensembl"/>
        </authorList>
    </citation>
    <scope>IDENTIFICATION</scope>
</reference>
<sequence>MSPGKGKEWVGAGREGGREGGEASGKGWGRDRATATVTGRTDGRTDGCGGGVRGCGSTGKLSPVKPRRRNIFKSLFCCLCPRKAGGLPGGSEYVVPTRGEREAFPKGTVI</sequence>
<evidence type="ECO:0000256" key="1">
    <source>
        <dbReference type="SAM" id="MobiDB-lite"/>
    </source>
</evidence>
<feature type="compositionally biased region" description="Gly residues" evidence="1">
    <location>
        <begin position="46"/>
        <end position="57"/>
    </location>
</feature>
<reference evidence="2" key="4">
    <citation type="submission" date="2025-08" db="UniProtKB">
        <authorList>
            <consortium name="Ensembl"/>
        </authorList>
    </citation>
    <scope>IDENTIFICATION</scope>
</reference>
<name>A0A4W3GC30_CALMI</name>
<dbReference type="Ensembl" id="ENSCMIT00000000875.1">
    <property type="protein sequence ID" value="ENSCMIP00000000826.1"/>
    <property type="gene ID" value="ENSCMIG00000000570.1"/>
</dbReference>
<evidence type="ECO:0000313" key="2">
    <source>
        <dbReference type="Ensembl" id="ENSCMIP00000000826.1"/>
    </source>
</evidence>
<protein>
    <submittedName>
        <fullName evidence="2">Uncharacterized protein</fullName>
    </submittedName>
</protein>